<dbReference type="PANTHER" id="PTHR35038">
    <property type="entry name" value="DISSIMILATORY SULFITE REDUCTASE SIRA"/>
    <property type="match status" value="1"/>
</dbReference>
<dbReference type="Pfam" id="PF13447">
    <property type="entry name" value="Multi-haem_cyto"/>
    <property type="match status" value="2"/>
</dbReference>
<evidence type="ECO:0000313" key="4">
    <source>
        <dbReference type="Proteomes" id="UP000094769"/>
    </source>
</evidence>
<accession>A0A7Z0VN09</accession>
<feature type="region of interest" description="Disordered" evidence="2">
    <location>
        <begin position="296"/>
        <end position="322"/>
    </location>
</feature>
<proteinExistence type="predicted"/>
<dbReference type="Gene3D" id="1.10.780.10">
    <property type="entry name" value="Hydroxylamine Oxidoreductase, Chain A, domain 1"/>
    <property type="match status" value="1"/>
</dbReference>
<dbReference type="EC" id="1.7.2.6" evidence="3"/>
<evidence type="ECO:0000256" key="1">
    <source>
        <dbReference type="ARBA" id="ARBA00022729"/>
    </source>
</evidence>
<dbReference type="Proteomes" id="UP000094769">
    <property type="component" value="Unassembled WGS sequence"/>
</dbReference>
<dbReference type="SUPFAM" id="SSF48695">
    <property type="entry name" value="Multiheme cytochromes"/>
    <property type="match status" value="1"/>
</dbReference>
<dbReference type="InterPro" id="IPR051829">
    <property type="entry name" value="Multiheme_Cytochr_ET"/>
</dbReference>
<sequence length="482" mass="53220">MSPSQVRRFLLGILICCTPELFAAKVSVDPSEWGDPLGKECISCHEKSSSGLTKQWRQSAHAEAGVNCLDCHKASVDDNDAITHEGQVIATIVSPLDCSRCHTVEYEQQKGSVHSEAVGIIENRLPALAGHVGGDAIVAAGCDQCHGSKVEVRIDGSLDPRTWPNSGIGRINPDGSKGSCSSCHGKHRFSKAQAREPSACIRCHSGPDSPDKAIYEASKHGMQFEAHRDEMALESDNWVAGKDYVAAPTCVTCHMGAAGKLKANHDVGMRNAWSLNTPVSMRQQLVVFEDGEKIELPESHSPPRRGSEISKADGSMGKVKAVASPKRRRQAMKLVCLECHSKAFTESFMNQFDEVVRLFNEKFGIPAKRIMQTLYSEGLLTPAPFDEPIEFIYWELWHDEGARARHGASMASANHTWWEGMYLVGRNFYSRFLPQLERIAGEEKANALIQAYVTSNDHHQWLEQPQKSNPILGYDVKRQADE</sequence>
<evidence type="ECO:0000313" key="3">
    <source>
        <dbReference type="EMBL" id="ODJ88251.1"/>
    </source>
</evidence>
<name>A0A7Z0VN09_9GAMM</name>
<evidence type="ECO:0000256" key="2">
    <source>
        <dbReference type="SAM" id="MobiDB-lite"/>
    </source>
</evidence>
<dbReference type="Gene3D" id="1.20.850.10">
    <property type="entry name" value="Hydroxylamine Oxidoreductase, Chain A, domain 2"/>
    <property type="match status" value="1"/>
</dbReference>
<organism evidence="3 4">
    <name type="scientific">Candidatus Thiodiazotropha endolucinida</name>
    <dbReference type="NCBI Taxonomy" id="1655433"/>
    <lineage>
        <taxon>Bacteria</taxon>
        <taxon>Pseudomonadati</taxon>
        <taxon>Pseudomonadota</taxon>
        <taxon>Gammaproteobacteria</taxon>
        <taxon>Chromatiales</taxon>
        <taxon>Sedimenticolaceae</taxon>
        <taxon>Candidatus Thiodiazotropha</taxon>
    </lineage>
</organism>
<protein>
    <submittedName>
        <fullName evidence="3">Hydroxylamine oxidoreductase</fullName>
        <ecNumber evidence="3">1.7.2.6</ecNumber>
    </submittedName>
</protein>
<keyword evidence="3" id="KW-0560">Oxidoreductase</keyword>
<gene>
    <name evidence="3" type="primary">hao1_4</name>
    <name evidence="3" type="ORF">CODIS_16640</name>
</gene>
<keyword evidence="4" id="KW-1185">Reference proteome</keyword>
<dbReference type="InterPro" id="IPR036280">
    <property type="entry name" value="Multihaem_cyt_sf"/>
</dbReference>
<comment type="caution">
    <text evidence="3">The sequence shown here is derived from an EMBL/GenBank/DDBJ whole genome shotgun (WGS) entry which is preliminary data.</text>
</comment>
<dbReference type="RefSeq" id="WP_083220624.1">
    <property type="nucleotide sequence ID" value="NZ_MARB01000007.1"/>
</dbReference>
<dbReference type="OrthoDB" id="9814800at2"/>
<dbReference type="GO" id="GO:0016491">
    <property type="term" value="F:oxidoreductase activity"/>
    <property type="evidence" value="ECO:0007669"/>
    <property type="project" value="UniProtKB-KW"/>
</dbReference>
<dbReference type="PANTHER" id="PTHR35038:SF6">
    <property type="entry name" value="SURFACE LOCALIZED DECAHEME CYTOCHROME C LIPOPROTEIN"/>
    <property type="match status" value="1"/>
</dbReference>
<keyword evidence="1" id="KW-0732">Signal</keyword>
<reference evidence="3 4" key="1">
    <citation type="submission" date="2016-06" db="EMBL/GenBank/DDBJ databases">
        <title>Genome sequence of endosymbiont of Candidatus Endolucinida thiodiazotropha.</title>
        <authorList>
            <person name="Poehlein A."/>
            <person name="Koenig S."/>
            <person name="Heiden S.E."/>
            <person name="Thuermer A."/>
            <person name="Voget S."/>
            <person name="Daniel R."/>
            <person name="Markert S."/>
            <person name="Gros O."/>
            <person name="Schweder T."/>
        </authorList>
    </citation>
    <scope>NUCLEOTIDE SEQUENCE [LARGE SCALE GENOMIC DNA]</scope>
    <source>
        <strain evidence="3 4">COS</strain>
    </source>
</reference>
<dbReference type="EMBL" id="MARB01000007">
    <property type="protein sequence ID" value="ODJ88251.1"/>
    <property type="molecule type" value="Genomic_DNA"/>
</dbReference>
<dbReference type="AlphaFoldDB" id="A0A7Z0VN09"/>